<protein>
    <recommendedName>
        <fullName evidence="4">Integrase core domain containing protein</fullName>
    </recommendedName>
</protein>
<dbReference type="Proteomes" id="UP000011115">
    <property type="component" value="Unassembled WGS sequence"/>
</dbReference>
<evidence type="ECO:0000313" key="2">
    <source>
        <dbReference type="EnsemblPlants" id="PGSC0003DMT400089557"/>
    </source>
</evidence>
<sequence length="193" mass="22066">MRHGQRFKELLVQCPSHEIPNIVLLDCFYRSLGPGNNVLADQLIPGGITRQPYVIAAHLLDNMAETNQEVEKDFMLAALMTQMDELAKKKVEIEVPCKRKDRYVPPNERRKPKDNDGKRVEGMLSIILHKVNEHDMVLEEMNENIKIMKQMIGSHSRLIQLLENLTGHVMPHLHPPQNRGLPSNAMANPKNEV</sequence>
<dbReference type="AlphaFoldDB" id="M1DIE7"/>
<feature type="region of interest" description="Disordered" evidence="1">
    <location>
        <begin position="171"/>
        <end position="193"/>
    </location>
</feature>
<dbReference type="InParanoid" id="M1DIE7"/>
<reference evidence="2" key="2">
    <citation type="submission" date="2015-06" db="UniProtKB">
        <authorList>
            <consortium name="EnsemblPlants"/>
        </authorList>
    </citation>
    <scope>IDENTIFICATION</scope>
    <source>
        <strain evidence="2">DM1-3 516 R44</strain>
    </source>
</reference>
<accession>M1DIE7</accession>
<dbReference type="PaxDb" id="4113-PGSC0003DMT400089557"/>
<organism evidence="2 3">
    <name type="scientific">Solanum tuberosum</name>
    <name type="common">Potato</name>
    <dbReference type="NCBI Taxonomy" id="4113"/>
    <lineage>
        <taxon>Eukaryota</taxon>
        <taxon>Viridiplantae</taxon>
        <taxon>Streptophyta</taxon>
        <taxon>Embryophyta</taxon>
        <taxon>Tracheophyta</taxon>
        <taxon>Spermatophyta</taxon>
        <taxon>Magnoliopsida</taxon>
        <taxon>eudicotyledons</taxon>
        <taxon>Gunneridae</taxon>
        <taxon>Pentapetalae</taxon>
        <taxon>asterids</taxon>
        <taxon>lamiids</taxon>
        <taxon>Solanales</taxon>
        <taxon>Solanaceae</taxon>
        <taxon>Solanoideae</taxon>
        <taxon>Solaneae</taxon>
        <taxon>Solanum</taxon>
    </lineage>
</organism>
<keyword evidence="3" id="KW-1185">Reference proteome</keyword>
<dbReference type="EnsemblPlants" id="PGSC0003DMT400089557">
    <property type="protein sequence ID" value="PGSC0003DMT400089557"/>
    <property type="gene ID" value="PGSC0003DMG400039128"/>
</dbReference>
<evidence type="ECO:0000313" key="3">
    <source>
        <dbReference type="Proteomes" id="UP000011115"/>
    </source>
</evidence>
<proteinExistence type="predicted"/>
<evidence type="ECO:0008006" key="4">
    <source>
        <dbReference type="Google" id="ProtNLM"/>
    </source>
</evidence>
<evidence type="ECO:0000256" key="1">
    <source>
        <dbReference type="SAM" id="MobiDB-lite"/>
    </source>
</evidence>
<reference evidence="3" key="1">
    <citation type="journal article" date="2011" name="Nature">
        <title>Genome sequence and analysis of the tuber crop potato.</title>
        <authorList>
            <consortium name="The Potato Genome Sequencing Consortium"/>
        </authorList>
    </citation>
    <scope>NUCLEOTIDE SEQUENCE [LARGE SCALE GENOMIC DNA]</scope>
    <source>
        <strain evidence="3">cv. DM1-3 516 R44</strain>
    </source>
</reference>
<dbReference type="HOGENOM" id="CLU_029307_3_2_1"/>
<dbReference type="Gramene" id="PGSC0003DMT400089557">
    <property type="protein sequence ID" value="PGSC0003DMT400089557"/>
    <property type="gene ID" value="PGSC0003DMG400039128"/>
</dbReference>
<name>M1DIE7_SOLTU</name>